<evidence type="ECO:0000313" key="3">
    <source>
        <dbReference type="Proteomes" id="UP001224775"/>
    </source>
</evidence>
<dbReference type="InterPro" id="IPR002495">
    <property type="entry name" value="Glyco_trans_8"/>
</dbReference>
<gene>
    <name evidence="2" type="ORF">QTG54_006505</name>
    <name evidence="1" type="ORF">SMAR0320_LOCUS1485</name>
</gene>
<dbReference type="InterPro" id="IPR029044">
    <property type="entry name" value="Nucleotide-diphossugar_trans"/>
</dbReference>
<dbReference type="AlphaFoldDB" id="A0A7S2KDL7"/>
<protein>
    <recommendedName>
        <fullName evidence="4">Hexosyltransferase</fullName>
    </recommendedName>
</protein>
<evidence type="ECO:0000313" key="2">
    <source>
        <dbReference type="EMBL" id="KAK1742908.1"/>
    </source>
</evidence>
<organism evidence="1">
    <name type="scientific">Skeletonema marinoi</name>
    <dbReference type="NCBI Taxonomy" id="267567"/>
    <lineage>
        <taxon>Eukaryota</taxon>
        <taxon>Sar</taxon>
        <taxon>Stramenopiles</taxon>
        <taxon>Ochrophyta</taxon>
        <taxon>Bacillariophyta</taxon>
        <taxon>Coscinodiscophyceae</taxon>
        <taxon>Thalassiosirophycidae</taxon>
        <taxon>Thalassiosirales</taxon>
        <taxon>Skeletonemataceae</taxon>
        <taxon>Skeletonema</taxon>
        <taxon>Skeletonema marinoi-dohrnii complex</taxon>
    </lineage>
</organism>
<evidence type="ECO:0000313" key="1">
    <source>
        <dbReference type="EMBL" id="CAD9573799.1"/>
    </source>
</evidence>
<dbReference type="EMBL" id="JATAAI010000010">
    <property type="protein sequence ID" value="KAK1742908.1"/>
    <property type="molecule type" value="Genomic_DNA"/>
</dbReference>
<dbReference type="Gene3D" id="3.90.550.10">
    <property type="entry name" value="Spore Coat Polysaccharide Biosynthesis Protein SpsA, Chain A"/>
    <property type="match status" value="1"/>
</dbReference>
<evidence type="ECO:0008006" key="4">
    <source>
        <dbReference type="Google" id="ProtNLM"/>
    </source>
</evidence>
<name>A0A7S2KDL7_9STRA</name>
<accession>A0A7S2KDL7</accession>
<reference evidence="2" key="2">
    <citation type="submission" date="2023-06" db="EMBL/GenBank/DDBJ databases">
        <title>Survivors Of The Sea: Transcriptome response of Skeletonema marinoi to long-term dormancy.</title>
        <authorList>
            <person name="Pinder M.I.M."/>
            <person name="Kourtchenko O."/>
            <person name="Robertson E.K."/>
            <person name="Larsson T."/>
            <person name="Maumus F."/>
            <person name="Osuna-Cruz C.M."/>
            <person name="Vancaester E."/>
            <person name="Stenow R."/>
            <person name="Vandepoele K."/>
            <person name="Ploug H."/>
            <person name="Bruchert V."/>
            <person name="Godhe A."/>
            <person name="Topel M."/>
        </authorList>
    </citation>
    <scope>NUCLEOTIDE SEQUENCE</scope>
    <source>
        <strain evidence="2">R05AC</strain>
    </source>
</reference>
<dbReference type="EMBL" id="HBGZ01002106">
    <property type="protein sequence ID" value="CAD9573799.1"/>
    <property type="molecule type" value="Transcribed_RNA"/>
</dbReference>
<proteinExistence type="predicted"/>
<sequence>MAPPRRHLHNKKHRHHIIFASIIILLLILVAAQLKQELFVINHSHQKAVEIEANKVDDPNQNPVQVAFGLSGNHPGFLSEFEVALKSVLLSAPLERNLSVHILADQEAFVSLKGIFNRTELSTWQTRNPTEIHAYDVTPDHPQMKHEIEDVHKPHFPNYVLDVRHTMGAFYRLFVDRYVSKKAAKHILYMDTDVVVMANLEALWKLVEHQERNVLFHWGKTMCSGFVVMNLQRMKEILTLAKRSNFTEADGSKLDLNSDQTIYQAVNISYPNEVNVLPPGWDMTVTNIWQSNNHPYDKNFPNVGMLHFNGGGSTQEAYFGDENGTEHNFITNFKDTWGNGKFYATLPWEWARYQAMSLVRPGSKGHSIQFYFSKGMQGAVNVSESERLV</sequence>
<keyword evidence="3" id="KW-1185">Reference proteome</keyword>
<dbReference type="Pfam" id="PF01501">
    <property type="entry name" value="Glyco_transf_8"/>
    <property type="match status" value="1"/>
</dbReference>
<reference evidence="1" key="1">
    <citation type="submission" date="2021-01" db="EMBL/GenBank/DDBJ databases">
        <authorList>
            <person name="Corre E."/>
            <person name="Pelletier E."/>
            <person name="Niang G."/>
            <person name="Scheremetjew M."/>
            <person name="Finn R."/>
            <person name="Kale V."/>
            <person name="Holt S."/>
            <person name="Cochrane G."/>
            <person name="Meng A."/>
            <person name="Brown T."/>
            <person name="Cohen L."/>
        </authorList>
    </citation>
    <scope>NUCLEOTIDE SEQUENCE</scope>
    <source>
        <strain evidence="1">SM1012Den-03</strain>
    </source>
</reference>
<dbReference type="SUPFAM" id="SSF53448">
    <property type="entry name" value="Nucleotide-diphospho-sugar transferases"/>
    <property type="match status" value="1"/>
</dbReference>
<dbReference type="Proteomes" id="UP001224775">
    <property type="component" value="Unassembled WGS sequence"/>
</dbReference>
<dbReference type="GO" id="GO:0016757">
    <property type="term" value="F:glycosyltransferase activity"/>
    <property type="evidence" value="ECO:0007669"/>
    <property type="project" value="InterPro"/>
</dbReference>